<name>A0A9D4RX40_DREPO</name>
<keyword evidence="1" id="KW-0472">Membrane</keyword>
<comment type="caution">
    <text evidence="2">The sequence shown here is derived from an EMBL/GenBank/DDBJ whole genome shotgun (WGS) entry which is preliminary data.</text>
</comment>
<evidence type="ECO:0000313" key="3">
    <source>
        <dbReference type="Proteomes" id="UP000828390"/>
    </source>
</evidence>
<proteinExistence type="predicted"/>
<reference evidence="2" key="2">
    <citation type="submission" date="2020-11" db="EMBL/GenBank/DDBJ databases">
        <authorList>
            <person name="McCartney M.A."/>
            <person name="Auch B."/>
            <person name="Kono T."/>
            <person name="Mallez S."/>
            <person name="Becker A."/>
            <person name="Gohl D.M."/>
            <person name="Silverstein K.A.T."/>
            <person name="Koren S."/>
            <person name="Bechman K.B."/>
            <person name="Herman A."/>
            <person name="Abrahante J.E."/>
            <person name="Garbe J."/>
        </authorList>
    </citation>
    <scope>NUCLEOTIDE SEQUENCE</scope>
    <source>
        <strain evidence="2">Duluth1</strain>
        <tissue evidence="2">Whole animal</tissue>
    </source>
</reference>
<feature type="transmembrane region" description="Helical" evidence="1">
    <location>
        <begin position="93"/>
        <end position="115"/>
    </location>
</feature>
<evidence type="ECO:0000256" key="1">
    <source>
        <dbReference type="SAM" id="Phobius"/>
    </source>
</evidence>
<keyword evidence="1" id="KW-1133">Transmembrane helix</keyword>
<gene>
    <name evidence="2" type="ORF">DPMN_005704</name>
</gene>
<dbReference type="Proteomes" id="UP000828390">
    <property type="component" value="Unassembled WGS sequence"/>
</dbReference>
<evidence type="ECO:0000313" key="2">
    <source>
        <dbReference type="EMBL" id="KAH3881777.1"/>
    </source>
</evidence>
<organism evidence="2 3">
    <name type="scientific">Dreissena polymorpha</name>
    <name type="common">Zebra mussel</name>
    <name type="synonym">Mytilus polymorpha</name>
    <dbReference type="NCBI Taxonomy" id="45954"/>
    <lineage>
        <taxon>Eukaryota</taxon>
        <taxon>Metazoa</taxon>
        <taxon>Spiralia</taxon>
        <taxon>Lophotrochozoa</taxon>
        <taxon>Mollusca</taxon>
        <taxon>Bivalvia</taxon>
        <taxon>Autobranchia</taxon>
        <taxon>Heteroconchia</taxon>
        <taxon>Euheterodonta</taxon>
        <taxon>Imparidentia</taxon>
        <taxon>Neoheterodontei</taxon>
        <taxon>Myida</taxon>
        <taxon>Dreissenoidea</taxon>
        <taxon>Dreissenidae</taxon>
        <taxon>Dreissena</taxon>
    </lineage>
</organism>
<keyword evidence="3" id="KW-1185">Reference proteome</keyword>
<dbReference type="AlphaFoldDB" id="A0A9D4RX40"/>
<accession>A0A9D4RX40</accession>
<reference evidence="2" key="1">
    <citation type="journal article" date="2019" name="bioRxiv">
        <title>The Genome of the Zebra Mussel, Dreissena polymorpha: A Resource for Invasive Species Research.</title>
        <authorList>
            <person name="McCartney M.A."/>
            <person name="Auch B."/>
            <person name="Kono T."/>
            <person name="Mallez S."/>
            <person name="Zhang Y."/>
            <person name="Obille A."/>
            <person name="Becker A."/>
            <person name="Abrahante J.E."/>
            <person name="Garbe J."/>
            <person name="Badalamenti J.P."/>
            <person name="Herman A."/>
            <person name="Mangelson H."/>
            <person name="Liachko I."/>
            <person name="Sullivan S."/>
            <person name="Sone E.D."/>
            <person name="Koren S."/>
            <person name="Silverstein K.A.T."/>
            <person name="Beckman K.B."/>
            <person name="Gohl D.M."/>
        </authorList>
    </citation>
    <scope>NUCLEOTIDE SEQUENCE</scope>
    <source>
        <strain evidence="2">Duluth1</strain>
        <tissue evidence="2">Whole animal</tissue>
    </source>
</reference>
<keyword evidence="1" id="KW-0812">Transmembrane</keyword>
<dbReference type="EMBL" id="JAIWYP010000001">
    <property type="protein sequence ID" value="KAH3881777.1"/>
    <property type="molecule type" value="Genomic_DNA"/>
</dbReference>
<sequence length="119" mass="14174">MLLLRKQRQWFQLANRKLNPPMSLFRKIMTVMVVQLSQKIRRVSSRKQTRNQHPKKKKMLISNLSSISRRSLNPVPIGRSQSRLERGVGISRVFFRLCFAVLGLYCVLSVIRLWYMEHY</sequence>
<protein>
    <submittedName>
        <fullName evidence="2">Uncharacterized protein</fullName>
    </submittedName>
</protein>